<evidence type="ECO:0000256" key="2">
    <source>
        <dbReference type="ARBA" id="ARBA00023125"/>
    </source>
</evidence>
<dbReference type="InterPro" id="IPR011051">
    <property type="entry name" value="RmlC_Cupin_sf"/>
</dbReference>
<gene>
    <name evidence="6" type="ORF">E9232_007099</name>
</gene>
<accession>A0ABU1K100</accession>
<keyword evidence="3" id="KW-0010">Activator</keyword>
<dbReference type="Gene3D" id="2.60.120.10">
    <property type="entry name" value="Jelly Rolls"/>
    <property type="match status" value="1"/>
</dbReference>
<comment type="caution">
    <text evidence="6">The sequence shown here is derived from an EMBL/GenBank/DDBJ whole genome shotgun (WGS) entry which is preliminary data.</text>
</comment>
<dbReference type="Gene3D" id="1.10.10.60">
    <property type="entry name" value="Homeodomain-like"/>
    <property type="match status" value="1"/>
</dbReference>
<dbReference type="PRINTS" id="PR00032">
    <property type="entry name" value="HTHARAC"/>
</dbReference>
<evidence type="ECO:0000313" key="6">
    <source>
        <dbReference type="EMBL" id="MDR6294545.1"/>
    </source>
</evidence>
<dbReference type="Pfam" id="PF12833">
    <property type="entry name" value="HTH_18"/>
    <property type="match status" value="1"/>
</dbReference>
<protein>
    <submittedName>
        <fullName evidence="6">AraC-like DNA-binding protein</fullName>
    </submittedName>
</protein>
<dbReference type="InterPro" id="IPR003313">
    <property type="entry name" value="AraC-bd"/>
</dbReference>
<evidence type="ECO:0000256" key="4">
    <source>
        <dbReference type="ARBA" id="ARBA00023163"/>
    </source>
</evidence>
<dbReference type="PANTHER" id="PTHR11019">
    <property type="entry name" value="HTH-TYPE TRANSCRIPTIONAL REGULATOR NIMR"/>
    <property type="match status" value="1"/>
</dbReference>
<dbReference type="PANTHER" id="PTHR11019:SF199">
    <property type="entry name" value="HTH-TYPE TRANSCRIPTIONAL REGULATOR NIMR"/>
    <property type="match status" value="1"/>
</dbReference>
<sequence>MPDRDLPFAPLRLQHEDGHRTPAHGHDRAQVFLVAAGALLLTTASGTWAMPAGHVAWIPPGLQHEAVSHGRLRALGAYLPASRCAGLPEAPALLRRTALLAAVLERLGDAAADAPVDRTEHLLAVLLDEIATTEQDALDLPLPRSPRLLKLVAALMADPAERRGLDDLARDFALSRRSLTRLFRQETGLSLGQWRLRRRVIAAIALLAEGQSVTDIALTLGHESVGAFSQSFRKIIGVPPTAYRPDAAPSA</sequence>
<dbReference type="PROSITE" id="PS01124">
    <property type="entry name" value="HTH_ARAC_FAMILY_2"/>
    <property type="match status" value="1"/>
</dbReference>
<dbReference type="InterPro" id="IPR009057">
    <property type="entry name" value="Homeodomain-like_sf"/>
</dbReference>
<dbReference type="Proteomes" id="UP001262410">
    <property type="component" value="Unassembled WGS sequence"/>
</dbReference>
<reference evidence="6 7" key="1">
    <citation type="submission" date="2023-07" db="EMBL/GenBank/DDBJ databases">
        <title>Sorghum-associated microbial communities from plants grown in Nebraska, USA.</title>
        <authorList>
            <person name="Schachtman D."/>
        </authorList>
    </citation>
    <scope>NUCLEOTIDE SEQUENCE [LARGE SCALE GENOMIC DNA]</scope>
    <source>
        <strain evidence="6 7">584</strain>
    </source>
</reference>
<dbReference type="Pfam" id="PF02311">
    <property type="entry name" value="AraC_binding"/>
    <property type="match status" value="1"/>
</dbReference>
<dbReference type="RefSeq" id="WP_309802120.1">
    <property type="nucleotide sequence ID" value="NZ_JAVDPW010000021.1"/>
</dbReference>
<dbReference type="InterPro" id="IPR018060">
    <property type="entry name" value="HTH_AraC"/>
</dbReference>
<keyword evidence="2" id="KW-0238">DNA-binding</keyword>
<evidence type="ECO:0000259" key="5">
    <source>
        <dbReference type="PROSITE" id="PS01124"/>
    </source>
</evidence>
<keyword evidence="7" id="KW-1185">Reference proteome</keyword>
<dbReference type="CDD" id="cd06124">
    <property type="entry name" value="cupin_NimR-like_N"/>
    <property type="match status" value="1"/>
</dbReference>
<dbReference type="SUPFAM" id="SSF46689">
    <property type="entry name" value="Homeodomain-like"/>
    <property type="match status" value="1"/>
</dbReference>
<dbReference type="SMART" id="SM00342">
    <property type="entry name" value="HTH_ARAC"/>
    <property type="match status" value="1"/>
</dbReference>
<feature type="domain" description="HTH araC/xylS-type" evidence="5">
    <location>
        <begin position="149"/>
        <end position="246"/>
    </location>
</feature>
<evidence type="ECO:0000256" key="3">
    <source>
        <dbReference type="ARBA" id="ARBA00023159"/>
    </source>
</evidence>
<organism evidence="6 7">
    <name type="scientific">Inquilinus ginsengisoli</name>
    <dbReference type="NCBI Taxonomy" id="363840"/>
    <lineage>
        <taxon>Bacteria</taxon>
        <taxon>Pseudomonadati</taxon>
        <taxon>Pseudomonadota</taxon>
        <taxon>Alphaproteobacteria</taxon>
        <taxon>Rhodospirillales</taxon>
        <taxon>Rhodospirillaceae</taxon>
        <taxon>Inquilinus</taxon>
    </lineage>
</organism>
<proteinExistence type="predicted"/>
<evidence type="ECO:0000256" key="1">
    <source>
        <dbReference type="ARBA" id="ARBA00023015"/>
    </source>
</evidence>
<name>A0ABU1K100_9PROT</name>
<dbReference type="SUPFAM" id="SSF51182">
    <property type="entry name" value="RmlC-like cupins"/>
    <property type="match status" value="1"/>
</dbReference>
<dbReference type="InterPro" id="IPR014710">
    <property type="entry name" value="RmlC-like_jellyroll"/>
</dbReference>
<keyword evidence="1" id="KW-0805">Transcription regulation</keyword>
<evidence type="ECO:0000313" key="7">
    <source>
        <dbReference type="Proteomes" id="UP001262410"/>
    </source>
</evidence>
<keyword evidence="4" id="KW-0804">Transcription</keyword>
<dbReference type="InterPro" id="IPR020449">
    <property type="entry name" value="Tscrpt_reg_AraC-type_HTH"/>
</dbReference>
<dbReference type="EMBL" id="JAVDPW010000021">
    <property type="protein sequence ID" value="MDR6294545.1"/>
    <property type="molecule type" value="Genomic_DNA"/>
</dbReference>